<name>A0A9E7V2A7_9RHAB</name>
<feature type="region of interest" description="Disordered" evidence="1">
    <location>
        <begin position="379"/>
        <end position="436"/>
    </location>
</feature>
<dbReference type="EMBL" id="ON746528">
    <property type="protein sequence ID" value="UYL95596.1"/>
    <property type="molecule type" value="Viral_cRNA"/>
</dbReference>
<feature type="compositionally biased region" description="Polar residues" evidence="1">
    <location>
        <begin position="423"/>
        <end position="436"/>
    </location>
</feature>
<accession>A0A9E7V2A7</accession>
<feature type="compositionally biased region" description="Polar residues" evidence="1">
    <location>
        <begin position="401"/>
        <end position="415"/>
    </location>
</feature>
<sequence length="436" mass="48052">MASDEDQEITTLRGLLGKQSLNLTPKIKGDLLGTAQDDADRAPPPAPSPPKEHRRARTAEPGARHSQISGFYELIQADRSLPTEIKAELTVTRLEEKSPEFWKGAHFMWGVLARNHFTSRHVRTEEAIKNMGEDLGRISKDLADHSQVMQACVNSIKIEGDRLAGLVMSASQAFTVQQSKPLKKPALPQNHPPGTSAVDVKGRKADGLWIAQSFRAGNASSNSRAVCLFLNTLRQEEIPAFVDISWDWLAGILRETTKFSSDAKKVVVYDAWQKELSRRGLAAAPQTLPETALVDPEETIPKTYARSESLIYPQTPETKTKESASSRTRTPDPQVVYKSTLSLEEVEAAIEQALASVKRTGSALSRSASKRRLEELIKMKEQMAQSPPRKEGKRKVRRSRSATPRKNQAPSSGHSTPEPPDTPNLSDNESGNPSTQ</sequence>
<proteinExistence type="predicted"/>
<organism evidence="2">
    <name type="scientific">Yanbian Rhabd tick virus 2</name>
    <dbReference type="NCBI Taxonomy" id="2972330"/>
    <lineage>
        <taxon>Viruses</taxon>
        <taxon>Riboviria</taxon>
        <taxon>Orthornavirae</taxon>
        <taxon>Negarnaviricota</taxon>
        <taxon>Haploviricotina</taxon>
        <taxon>Monjiviricetes</taxon>
        <taxon>Mononegavirales</taxon>
        <taxon>Rhabdoviridae</taxon>
    </lineage>
</organism>
<feature type="region of interest" description="Disordered" evidence="1">
    <location>
        <begin position="27"/>
        <end position="64"/>
    </location>
</feature>
<feature type="compositionally biased region" description="Basic residues" evidence="1">
    <location>
        <begin position="391"/>
        <end position="400"/>
    </location>
</feature>
<feature type="region of interest" description="Disordered" evidence="1">
    <location>
        <begin position="304"/>
        <end position="333"/>
    </location>
</feature>
<reference evidence="2" key="1">
    <citation type="submission" date="2022-05" db="EMBL/GenBank/DDBJ databases">
        <authorList>
            <person name="Cao W."/>
            <person name="Jia N."/>
            <person name="Lam T.T.-Y."/>
            <person name="Ni X."/>
            <person name="Liu J."/>
        </authorList>
    </citation>
    <scope>NUCLEOTIDE SEQUENCE</scope>
    <source>
        <strain evidence="2">TIGMIC 3</strain>
    </source>
</reference>
<evidence type="ECO:0000313" key="2">
    <source>
        <dbReference type="EMBL" id="UYL95596.1"/>
    </source>
</evidence>
<evidence type="ECO:0000256" key="1">
    <source>
        <dbReference type="SAM" id="MobiDB-lite"/>
    </source>
</evidence>
<protein>
    <submittedName>
        <fullName evidence="2">Uncharacterized protein</fullName>
    </submittedName>
</protein>